<feature type="transmembrane region" description="Helical" evidence="6">
    <location>
        <begin position="139"/>
        <end position="158"/>
    </location>
</feature>
<evidence type="ECO:0000259" key="7">
    <source>
        <dbReference type="Pfam" id="PF00892"/>
    </source>
</evidence>
<dbReference type="Pfam" id="PF00892">
    <property type="entry name" value="EamA"/>
    <property type="match status" value="2"/>
</dbReference>
<reference evidence="9" key="1">
    <citation type="submission" date="2016-05" db="EMBL/GenBank/DDBJ databases">
        <title>Draft genome of Corynebacterium afermentans subsp. afermentans LCDC 88199T.</title>
        <authorList>
            <person name="Bernier A.-M."/>
            <person name="Bernard K."/>
        </authorList>
    </citation>
    <scope>NUCLEOTIDE SEQUENCE [LARGE SCALE GENOMIC DNA]</scope>
    <source>
        <strain evidence="9">NML01-0328</strain>
    </source>
</reference>
<dbReference type="AlphaFoldDB" id="A0A1A9RER9"/>
<comment type="caution">
    <text evidence="8">The sequence shown here is derived from an EMBL/GenBank/DDBJ whole genome shotgun (WGS) entry which is preliminary data.</text>
</comment>
<protein>
    <recommendedName>
        <fullName evidence="7">EamA domain-containing protein</fullName>
    </recommendedName>
</protein>
<evidence type="ECO:0000313" key="8">
    <source>
        <dbReference type="EMBL" id="OAM16844.1"/>
    </source>
</evidence>
<evidence type="ECO:0000256" key="2">
    <source>
        <dbReference type="ARBA" id="ARBA00007362"/>
    </source>
</evidence>
<dbReference type="PANTHER" id="PTHR32322">
    <property type="entry name" value="INNER MEMBRANE TRANSPORTER"/>
    <property type="match status" value="1"/>
</dbReference>
<accession>A0A1A9RER9</accession>
<name>A0A1A9RER9_EIKCO</name>
<dbReference type="EMBL" id="LXSF01000004">
    <property type="protein sequence ID" value="OAM16844.1"/>
    <property type="molecule type" value="Genomic_DNA"/>
</dbReference>
<feature type="transmembrane region" description="Helical" evidence="6">
    <location>
        <begin position="29"/>
        <end position="49"/>
    </location>
</feature>
<feature type="transmembrane region" description="Helical" evidence="6">
    <location>
        <begin position="202"/>
        <end position="220"/>
    </location>
</feature>
<evidence type="ECO:0000256" key="6">
    <source>
        <dbReference type="SAM" id="Phobius"/>
    </source>
</evidence>
<sequence length="296" mass="32790">MFYQIIALLLWSSAFIAAKYTYTMMEPELMLLFRLTIASVLALPLCLRYWRQIDARYWRGLLWLSFLNYVMVMIPEFVGVKYTSAASATTIIGLSPILTVFIGHFFFHDRAHWFVWLCGVAAFAGVALLIAGGKSSGEISLWGCTLVMLGNTVFCAVLRPSQKMIEKVGVQAFTSITMAVAPLLCLPASLTLADSLHIDWNWRGTLGLVYLGVCCSWLAYNLWNIGMKTVSANFSGILSALGPIFGAWLAVLILGEQISALSWLGIVLVVAATLAAVFVPKWLRRREVAQGVRYVE</sequence>
<feature type="transmembrane region" description="Helical" evidence="6">
    <location>
        <begin position="61"/>
        <end position="80"/>
    </location>
</feature>
<feature type="transmembrane region" description="Helical" evidence="6">
    <location>
        <begin position="114"/>
        <end position="133"/>
    </location>
</feature>
<dbReference type="Proteomes" id="UP000078003">
    <property type="component" value="Unassembled WGS sequence"/>
</dbReference>
<keyword evidence="3 6" id="KW-0812">Transmembrane</keyword>
<evidence type="ECO:0000256" key="1">
    <source>
        <dbReference type="ARBA" id="ARBA00004141"/>
    </source>
</evidence>
<dbReference type="InterPro" id="IPR000620">
    <property type="entry name" value="EamA_dom"/>
</dbReference>
<feature type="transmembrane region" description="Helical" evidence="6">
    <location>
        <begin position="232"/>
        <end position="254"/>
    </location>
</feature>
<gene>
    <name evidence="8" type="ORF">A7P85_05220</name>
</gene>
<comment type="subcellular location">
    <subcellularLocation>
        <location evidence="1">Membrane</location>
        <topology evidence="1">Multi-pass membrane protein</topology>
    </subcellularLocation>
</comment>
<dbReference type="SUPFAM" id="SSF103481">
    <property type="entry name" value="Multidrug resistance efflux transporter EmrE"/>
    <property type="match status" value="2"/>
</dbReference>
<evidence type="ECO:0000256" key="3">
    <source>
        <dbReference type="ARBA" id="ARBA00022692"/>
    </source>
</evidence>
<dbReference type="InterPro" id="IPR037185">
    <property type="entry name" value="EmrE-like"/>
</dbReference>
<evidence type="ECO:0000256" key="5">
    <source>
        <dbReference type="ARBA" id="ARBA00023136"/>
    </source>
</evidence>
<evidence type="ECO:0000256" key="4">
    <source>
        <dbReference type="ARBA" id="ARBA00022989"/>
    </source>
</evidence>
<organism evidence="8 9">
    <name type="scientific">Eikenella corrodens</name>
    <dbReference type="NCBI Taxonomy" id="539"/>
    <lineage>
        <taxon>Bacteria</taxon>
        <taxon>Pseudomonadati</taxon>
        <taxon>Pseudomonadota</taxon>
        <taxon>Betaproteobacteria</taxon>
        <taxon>Neisseriales</taxon>
        <taxon>Neisseriaceae</taxon>
        <taxon>Eikenella</taxon>
    </lineage>
</organism>
<feature type="domain" description="EamA" evidence="7">
    <location>
        <begin position="142"/>
        <end position="275"/>
    </location>
</feature>
<feature type="transmembrane region" description="Helical" evidence="6">
    <location>
        <begin position="86"/>
        <end position="107"/>
    </location>
</feature>
<keyword evidence="4 6" id="KW-1133">Transmembrane helix</keyword>
<dbReference type="InterPro" id="IPR050638">
    <property type="entry name" value="AA-Vitamin_Transporters"/>
</dbReference>
<proteinExistence type="inferred from homology"/>
<keyword evidence="5 6" id="KW-0472">Membrane</keyword>
<dbReference type="PANTHER" id="PTHR32322:SF2">
    <property type="entry name" value="EAMA DOMAIN-CONTAINING PROTEIN"/>
    <property type="match status" value="1"/>
</dbReference>
<dbReference type="RefSeq" id="WP_064085087.1">
    <property type="nucleotide sequence ID" value="NZ_LXSF01000004.1"/>
</dbReference>
<feature type="transmembrane region" description="Helical" evidence="6">
    <location>
        <begin position="170"/>
        <end position="190"/>
    </location>
</feature>
<feature type="transmembrane region" description="Helical" evidence="6">
    <location>
        <begin position="260"/>
        <end position="279"/>
    </location>
</feature>
<feature type="domain" description="EamA" evidence="7">
    <location>
        <begin position="3"/>
        <end position="130"/>
    </location>
</feature>
<comment type="similarity">
    <text evidence="2">Belongs to the EamA transporter family.</text>
</comment>
<evidence type="ECO:0000313" key="9">
    <source>
        <dbReference type="Proteomes" id="UP000078003"/>
    </source>
</evidence>
<dbReference type="GO" id="GO:0016020">
    <property type="term" value="C:membrane"/>
    <property type="evidence" value="ECO:0007669"/>
    <property type="project" value="UniProtKB-SubCell"/>
</dbReference>